<evidence type="ECO:0000313" key="10">
    <source>
        <dbReference type="EMBL" id="MFC5295844.1"/>
    </source>
</evidence>
<feature type="compositionally biased region" description="Basic and acidic residues" evidence="7">
    <location>
        <begin position="473"/>
        <end position="487"/>
    </location>
</feature>
<dbReference type="EMBL" id="JBHSLI010000017">
    <property type="protein sequence ID" value="MFC5295844.1"/>
    <property type="molecule type" value="Genomic_DNA"/>
</dbReference>
<evidence type="ECO:0000256" key="6">
    <source>
        <dbReference type="SAM" id="Coils"/>
    </source>
</evidence>
<evidence type="ECO:0000256" key="2">
    <source>
        <dbReference type="ARBA" id="ARBA00022475"/>
    </source>
</evidence>
<feature type="domain" description="Polysaccharide chain length determinant N-terminal" evidence="9">
    <location>
        <begin position="2"/>
        <end position="92"/>
    </location>
</feature>
<feature type="transmembrane region" description="Helical" evidence="8">
    <location>
        <begin position="16"/>
        <end position="36"/>
    </location>
</feature>
<sequence>MLDLSALWAAIKRRKAWIVVPTLAALGLSFLAVNVVTPRYTGEARLLLESRSGFYALPGQSAPDTSGQFDAEAVQSQVQVIMSRDLAREAIKRIGLVGNPEFDSGAGALGALRKVAVMIGLGTHPADRSPEERVLEKYFDRLLVYPVARSRIVAIEFTSQDRALAAKAANVIAETYLEFQEAAKQDNARSASAWLSTTIEPLRKRVAEADARVETFRAKHGLFAGPNNTSITSQQLADLSTQLSAARSQQAEAQAKAGLIRDAIKRGRTFEIPDVANNELVRRLIEQRVTLRAQIAAESRSLLPGHPRIKELNAQLGDLEGQLRAAAERAVRTLENEAKIAGQRVESFQAALDGQKKSVASANDNEVQLRALELDARTLREQLEQYMQRYREAAARDTLNGAPADARIISRAVEPTDPSFPKKLPIVLVSTLATFLIALATIVTRELLNGQARPLPPTPQGPRWVSVGEEDEEGRRPEGPAPERPRRDAVAGLLTHAGRLGQIRLDPEKPEAVLVALSERTDEPPPGLAPLALVLDAGGEGAAGPRDLAEALSQRCRCILLDLARDDDHGEPGFSELLAGEALFSDIIMRQAGSRLHSIGPGRAGREAVFAAPDLVDVALEALCETYDWVLVAAASNDEGAMLEPVARRAQGGLVMSGQAGNGHALEAGYRLSELVKGPVSLVLDAERAPAMARMPRVEEEPAEA</sequence>
<keyword evidence="5 8" id="KW-0472">Membrane</keyword>
<evidence type="ECO:0000256" key="1">
    <source>
        <dbReference type="ARBA" id="ARBA00004651"/>
    </source>
</evidence>
<organism evidence="10 11">
    <name type="scientific">Bosea minatitlanensis</name>
    <dbReference type="NCBI Taxonomy" id="128782"/>
    <lineage>
        <taxon>Bacteria</taxon>
        <taxon>Pseudomonadati</taxon>
        <taxon>Pseudomonadota</taxon>
        <taxon>Alphaproteobacteria</taxon>
        <taxon>Hyphomicrobiales</taxon>
        <taxon>Boseaceae</taxon>
        <taxon>Bosea</taxon>
    </lineage>
</organism>
<comment type="caution">
    <text evidence="10">The sequence shown here is derived from an EMBL/GenBank/DDBJ whole genome shotgun (WGS) entry which is preliminary data.</text>
</comment>
<comment type="subcellular location">
    <subcellularLocation>
        <location evidence="1">Cell membrane</location>
        <topology evidence="1">Multi-pass membrane protein</topology>
    </subcellularLocation>
</comment>
<dbReference type="InterPro" id="IPR003856">
    <property type="entry name" value="LPS_length_determ_N"/>
</dbReference>
<evidence type="ECO:0000256" key="5">
    <source>
        <dbReference type="ARBA" id="ARBA00023136"/>
    </source>
</evidence>
<evidence type="ECO:0000256" key="4">
    <source>
        <dbReference type="ARBA" id="ARBA00022989"/>
    </source>
</evidence>
<keyword evidence="11" id="KW-1185">Reference proteome</keyword>
<keyword evidence="2" id="KW-1003">Cell membrane</keyword>
<dbReference type="PANTHER" id="PTHR32309:SF13">
    <property type="entry name" value="FERRIC ENTEROBACTIN TRANSPORT PROTEIN FEPE"/>
    <property type="match status" value="1"/>
</dbReference>
<evidence type="ECO:0000313" key="11">
    <source>
        <dbReference type="Proteomes" id="UP001595976"/>
    </source>
</evidence>
<feature type="coiled-coil region" evidence="6">
    <location>
        <begin position="309"/>
        <end position="396"/>
    </location>
</feature>
<evidence type="ECO:0000256" key="3">
    <source>
        <dbReference type="ARBA" id="ARBA00022692"/>
    </source>
</evidence>
<evidence type="ECO:0000259" key="9">
    <source>
        <dbReference type="Pfam" id="PF02706"/>
    </source>
</evidence>
<evidence type="ECO:0000256" key="7">
    <source>
        <dbReference type="SAM" id="MobiDB-lite"/>
    </source>
</evidence>
<accession>A0ABW0FCU0</accession>
<name>A0ABW0FCU0_9HYPH</name>
<dbReference type="Pfam" id="PF02706">
    <property type="entry name" value="Wzz"/>
    <property type="match status" value="1"/>
</dbReference>
<keyword evidence="6" id="KW-0175">Coiled coil</keyword>
<evidence type="ECO:0000256" key="8">
    <source>
        <dbReference type="SAM" id="Phobius"/>
    </source>
</evidence>
<dbReference type="InterPro" id="IPR050445">
    <property type="entry name" value="Bact_polysacc_biosynth/exp"/>
</dbReference>
<feature type="region of interest" description="Disordered" evidence="7">
    <location>
        <begin position="451"/>
        <end position="487"/>
    </location>
</feature>
<keyword evidence="3 8" id="KW-0812">Transmembrane</keyword>
<reference evidence="11" key="1">
    <citation type="journal article" date="2019" name="Int. J. Syst. Evol. Microbiol.">
        <title>The Global Catalogue of Microorganisms (GCM) 10K type strain sequencing project: providing services to taxonomists for standard genome sequencing and annotation.</title>
        <authorList>
            <consortium name="The Broad Institute Genomics Platform"/>
            <consortium name="The Broad Institute Genome Sequencing Center for Infectious Disease"/>
            <person name="Wu L."/>
            <person name="Ma J."/>
        </authorList>
    </citation>
    <scope>NUCLEOTIDE SEQUENCE [LARGE SCALE GENOMIC DNA]</scope>
    <source>
        <strain evidence="11">CGMCC 1.15643</strain>
    </source>
</reference>
<proteinExistence type="predicted"/>
<keyword evidence="4 8" id="KW-1133">Transmembrane helix</keyword>
<protein>
    <submittedName>
        <fullName evidence="10">GumC family protein</fullName>
    </submittedName>
</protein>
<dbReference type="PANTHER" id="PTHR32309">
    <property type="entry name" value="TYROSINE-PROTEIN KINASE"/>
    <property type="match status" value="1"/>
</dbReference>
<dbReference type="Proteomes" id="UP001595976">
    <property type="component" value="Unassembled WGS sequence"/>
</dbReference>
<gene>
    <name evidence="10" type="ORF">ACFPK2_22890</name>
</gene>